<feature type="binding site" evidence="7">
    <location>
        <position position="39"/>
    </location>
    <ligand>
        <name>a divalent metal cation</name>
        <dbReference type="ChEBI" id="CHEBI:60240"/>
    </ligand>
</feature>
<dbReference type="GO" id="GO:0000166">
    <property type="term" value="F:nucleotide binding"/>
    <property type="evidence" value="ECO:0007669"/>
    <property type="project" value="UniProtKB-KW"/>
</dbReference>
<dbReference type="Gene3D" id="3.40.1210.10">
    <property type="entry name" value="Survival protein SurE-like phosphatase/nucleotidase"/>
    <property type="match status" value="1"/>
</dbReference>
<dbReference type="Pfam" id="PF01975">
    <property type="entry name" value="SurE"/>
    <property type="match status" value="1"/>
</dbReference>
<dbReference type="EMBL" id="AP024169">
    <property type="protein sequence ID" value="BCN29852.1"/>
    <property type="molecule type" value="Genomic_DNA"/>
</dbReference>
<dbReference type="PANTHER" id="PTHR30457:SF12">
    <property type="entry name" value="5'_3'-NUCLEOTIDASE SURE"/>
    <property type="match status" value="1"/>
</dbReference>
<dbReference type="Proteomes" id="UP000595897">
    <property type="component" value="Chromosome"/>
</dbReference>
<evidence type="ECO:0000256" key="3">
    <source>
        <dbReference type="ARBA" id="ARBA00022490"/>
    </source>
</evidence>
<evidence type="ECO:0000256" key="5">
    <source>
        <dbReference type="ARBA" id="ARBA00022741"/>
    </source>
</evidence>
<feature type="binding site" evidence="7">
    <location>
        <position position="8"/>
    </location>
    <ligand>
        <name>a divalent metal cation</name>
        <dbReference type="ChEBI" id="CHEBI:60240"/>
    </ligand>
</feature>
<dbReference type="GO" id="GO:0004309">
    <property type="term" value="F:exopolyphosphatase activity"/>
    <property type="evidence" value="ECO:0007669"/>
    <property type="project" value="TreeGrafter"/>
</dbReference>
<name>A0A7R7EJZ3_9FIRM</name>
<evidence type="ECO:0000259" key="8">
    <source>
        <dbReference type="Pfam" id="PF01975"/>
    </source>
</evidence>
<protein>
    <recommendedName>
        <fullName evidence="7">5'-nucleotidase SurE</fullName>
        <ecNumber evidence="7">3.1.3.5</ecNumber>
    </recommendedName>
    <alternativeName>
        <fullName evidence="7">Nucleoside 5'-monophosphate phosphohydrolase</fullName>
    </alternativeName>
</protein>
<comment type="similarity">
    <text evidence="2 7">Belongs to the SurE nucleotidase family.</text>
</comment>
<dbReference type="InterPro" id="IPR030048">
    <property type="entry name" value="SurE"/>
</dbReference>
<feature type="binding site" evidence="7">
    <location>
        <position position="9"/>
    </location>
    <ligand>
        <name>a divalent metal cation</name>
        <dbReference type="ChEBI" id="CHEBI:60240"/>
    </ligand>
</feature>
<accession>A0A7R7EJZ3</accession>
<evidence type="ECO:0000256" key="1">
    <source>
        <dbReference type="ARBA" id="ARBA00000815"/>
    </source>
</evidence>
<dbReference type="SUPFAM" id="SSF64167">
    <property type="entry name" value="SurE-like"/>
    <property type="match status" value="1"/>
</dbReference>
<comment type="catalytic activity">
    <reaction evidence="1 7">
        <text>a ribonucleoside 5'-phosphate + H2O = a ribonucleoside + phosphate</text>
        <dbReference type="Rhea" id="RHEA:12484"/>
        <dbReference type="ChEBI" id="CHEBI:15377"/>
        <dbReference type="ChEBI" id="CHEBI:18254"/>
        <dbReference type="ChEBI" id="CHEBI:43474"/>
        <dbReference type="ChEBI" id="CHEBI:58043"/>
        <dbReference type="EC" id="3.1.3.5"/>
    </reaction>
</comment>
<evidence type="ECO:0000256" key="6">
    <source>
        <dbReference type="ARBA" id="ARBA00022801"/>
    </source>
</evidence>
<organism evidence="9 10">
    <name type="scientific">Anaeromicropila herbilytica</name>
    <dbReference type="NCBI Taxonomy" id="2785025"/>
    <lineage>
        <taxon>Bacteria</taxon>
        <taxon>Bacillati</taxon>
        <taxon>Bacillota</taxon>
        <taxon>Clostridia</taxon>
        <taxon>Lachnospirales</taxon>
        <taxon>Lachnospiraceae</taxon>
        <taxon>Anaeromicropila</taxon>
    </lineage>
</organism>
<dbReference type="GO" id="GO:0046872">
    <property type="term" value="F:metal ion binding"/>
    <property type="evidence" value="ECO:0007669"/>
    <property type="project" value="UniProtKB-UniRule"/>
</dbReference>
<dbReference type="GO" id="GO:0008253">
    <property type="term" value="F:5'-nucleotidase activity"/>
    <property type="evidence" value="ECO:0007669"/>
    <property type="project" value="UniProtKB-UniRule"/>
</dbReference>
<sequence length="251" mass="27496">MTILLTNDDGIFAEGIMTLAKIVQGMGDIYVVAPSRQRSAASHGITVYEPLVVKEVEYPVLVKKAYSVSGKPADCVKVALEDLVDVKPDIILSGINAGCNFGIDVLYSGTVSAAMEGMLYGIPSFALSLDGINFDICNQYLKSLIERLMKHDIGEKNLWNINIPSCELSEYKGNAYAALSGHTQFPYRFKKFQVNNDEWYYFPKSEAVGALEENSDVDMVKKGYIAVTLLTVNLEDKESIAGIIGDELNGD</sequence>
<proteinExistence type="inferred from homology"/>
<feature type="binding site" evidence="7">
    <location>
        <position position="96"/>
    </location>
    <ligand>
        <name>a divalent metal cation</name>
        <dbReference type="ChEBI" id="CHEBI:60240"/>
    </ligand>
</feature>
<dbReference type="GO" id="GO:0005737">
    <property type="term" value="C:cytoplasm"/>
    <property type="evidence" value="ECO:0007669"/>
    <property type="project" value="UniProtKB-SubCell"/>
</dbReference>
<comment type="function">
    <text evidence="7">Nucleotidase that shows phosphatase activity on nucleoside 5'-monophosphates.</text>
</comment>
<dbReference type="KEGG" id="ahb:bsdtb5_11470"/>
<evidence type="ECO:0000256" key="2">
    <source>
        <dbReference type="ARBA" id="ARBA00011062"/>
    </source>
</evidence>
<keyword evidence="6 7" id="KW-0378">Hydrolase</keyword>
<dbReference type="InterPro" id="IPR002828">
    <property type="entry name" value="SurE-like_Pase/nucleotidase"/>
</dbReference>
<keyword evidence="10" id="KW-1185">Reference proteome</keyword>
<dbReference type="NCBIfam" id="TIGR00087">
    <property type="entry name" value="surE"/>
    <property type="match status" value="1"/>
</dbReference>
<keyword evidence="4 7" id="KW-0479">Metal-binding</keyword>
<gene>
    <name evidence="7 9" type="primary">surE</name>
    <name evidence="9" type="ORF">bsdtb5_11470</name>
</gene>
<dbReference type="HAMAP" id="MF_00060">
    <property type="entry name" value="SurE"/>
    <property type="match status" value="1"/>
</dbReference>
<keyword evidence="3 7" id="KW-0963">Cytoplasm</keyword>
<dbReference type="AlphaFoldDB" id="A0A7R7EJZ3"/>
<dbReference type="InterPro" id="IPR036523">
    <property type="entry name" value="SurE-like_sf"/>
</dbReference>
<dbReference type="RefSeq" id="WP_271715108.1">
    <property type="nucleotide sequence ID" value="NZ_AP024169.1"/>
</dbReference>
<dbReference type="PANTHER" id="PTHR30457">
    <property type="entry name" value="5'-NUCLEOTIDASE SURE"/>
    <property type="match status" value="1"/>
</dbReference>
<dbReference type="GO" id="GO:0008254">
    <property type="term" value="F:3'-nucleotidase activity"/>
    <property type="evidence" value="ECO:0007669"/>
    <property type="project" value="TreeGrafter"/>
</dbReference>
<evidence type="ECO:0000256" key="4">
    <source>
        <dbReference type="ARBA" id="ARBA00022723"/>
    </source>
</evidence>
<feature type="domain" description="Survival protein SurE-like phosphatase/nucleotidase" evidence="8">
    <location>
        <begin position="3"/>
        <end position="180"/>
    </location>
</feature>
<evidence type="ECO:0000313" key="9">
    <source>
        <dbReference type="EMBL" id="BCN29852.1"/>
    </source>
</evidence>
<comment type="cofactor">
    <cofactor evidence="7">
        <name>a divalent metal cation</name>
        <dbReference type="ChEBI" id="CHEBI:60240"/>
    </cofactor>
    <text evidence="7">Binds 1 divalent metal cation per subunit.</text>
</comment>
<evidence type="ECO:0000313" key="10">
    <source>
        <dbReference type="Proteomes" id="UP000595897"/>
    </source>
</evidence>
<reference evidence="9 10" key="1">
    <citation type="submission" date="2020-11" db="EMBL/GenBank/DDBJ databases">
        <title>Draft genome sequencing of a Lachnospiraceae strain isolated from anoxic soil subjected to BSD treatment.</title>
        <authorList>
            <person name="Uek A."/>
            <person name="Tonouchi A."/>
        </authorList>
    </citation>
    <scope>NUCLEOTIDE SEQUENCE [LARGE SCALE GENOMIC DNA]</scope>
    <source>
        <strain evidence="9 10">TB5</strain>
    </source>
</reference>
<evidence type="ECO:0000256" key="7">
    <source>
        <dbReference type="HAMAP-Rule" id="MF_00060"/>
    </source>
</evidence>
<dbReference type="EC" id="3.1.3.5" evidence="7"/>
<comment type="subcellular location">
    <subcellularLocation>
        <location evidence="7">Cytoplasm</location>
    </subcellularLocation>
</comment>
<keyword evidence="5 7" id="KW-0547">Nucleotide-binding</keyword>